<feature type="transmembrane region" description="Helical" evidence="1">
    <location>
        <begin position="284"/>
        <end position="309"/>
    </location>
</feature>
<keyword evidence="1" id="KW-1133">Transmembrane helix</keyword>
<feature type="transmembrane region" description="Helical" evidence="1">
    <location>
        <begin position="20"/>
        <end position="41"/>
    </location>
</feature>
<sequence length="611" mass="68584">MRANLDPFPALRYRLLNCIFSPYVLLPHATFFITLWLMVAFQKDKDTLSEAPTTFTTTATVTAAPRTQKVTLTANFTASTTSSYSPTSSSLEPKIDDFLAAKANDAAQVLNGVLQGYVTNINSKVANWNTSIKTQLSIWEQHFTSLQQYNQSIFSNLESQSRVLDSTVQYLTSNGLLVTAGNSPSNLEGLELNVSFLENIFSNVSANLGELRSGVSFYPKYVTLMSITSSETEAWLSNSTEVQSSLQSLKDSLQSASNTTGSKSVVKRSESIILIKRNRRQKGVMLSALFSTTYIVCTILVMCLEYLIFRIEMSRIRWTSEHLVVQSWEKINFDNTIYRLQAQGDIQNTLTPYAYFAKYPMACTSNEIMINAIERTISPSSRKRPRVQNTIFFLHWWLASHGVAIWLFLVTFLVEGRIIGHFLVTSSEVDSGPIEKRSNTFLRAETANNSQISSLCTAFETVVNTELYTAANNRLWGVQNNTVATVYDKMLQQLQQTGSESPFLEIAFDTTLGRSEFQFANFSSFLASGLSNSFPKTADTDLLRLSRRDLPSNKSSGPTKYRKLHAKIVWTLLGFVFIHHSCGFLLALLSCKNPVILSSEHFLPPKNRLYY</sequence>
<keyword evidence="1" id="KW-0472">Membrane</keyword>
<dbReference type="HOGENOM" id="CLU_454197_0_0_1"/>
<dbReference type="Proteomes" id="UP000054304">
    <property type="component" value="Unassembled WGS sequence"/>
</dbReference>
<organism evidence="2 3">
    <name type="scientific">Lachancea lanzarotensis</name>
    <dbReference type="NCBI Taxonomy" id="1245769"/>
    <lineage>
        <taxon>Eukaryota</taxon>
        <taxon>Fungi</taxon>
        <taxon>Dikarya</taxon>
        <taxon>Ascomycota</taxon>
        <taxon>Saccharomycotina</taxon>
        <taxon>Saccharomycetes</taxon>
        <taxon>Saccharomycetales</taxon>
        <taxon>Saccharomycetaceae</taxon>
        <taxon>Lachancea</taxon>
    </lineage>
</organism>
<dbReference type="OrthoDB" id="4036011at2759"/>
<keyword evidence="3" id="KW-1185">Reference proteome</keyword>
<evidence type="ECO:0000313" key="2">
    <source>
        <dbReference type="EMBL" id="CEP63479.1"/>
    </source>
</evidence>
<dbReference type="GeneID" id="34686987"/>
<keyword evidence="1" id="KW-0812">Transmembrane</keyword>
<evidence type="ECO:0000313" key="3">
    <source>
        <dbReference type="Proteomes" id="UP000054304"/>
    </source>
</evidence>
<proteinExistence type="predicted"/>
<dbReference type="AlphaFoldDB" id="A0A0C7N066"/>
<dbReference type="RefSeq" id="XP_022629695.1">
    <property type="nucleotide sequence ID" value="XM_022771080.1"/>
</dbReference>
<protein>
    <submittedName>
        <fullName evidence="2">LALA0S08e03422g1_1</fullName>
    </submittedName>
</protein>
<accession>A0A0C7N066</accession>
<gene>
    <name evidence="2" type="ORF">LALA0_S08e03422g</name>
</gene>
<feature type="transmembrane region" description="Helical" evidence="1">
    <location>
        <begin position="394"/>
        <end position="414"/>
    </location>
</feature>
<name>A0A0C7N066_9SACH</name>
<dbReference type="EMBL" id="LN736367">
    <property type="protein sequence ID" value="CEP63479.1"/>
    <property type="molecule type" value="Genomic_DNA"/>
</dbReference>
<reference evidence="2 3" key="1">
    <citation type="submission" date="2014-12" db="EMBL/GenBank/DDBJ databases">
        <authorList>
            <person name="Neuveglise Cecile"/>
        </authorList>
    </citation>
    <scope>NUCLEOTIDE SEQUENCE [LARGE SCALE GENOMIC DNA]</scope>
    <source>
        <strain evidence="2 3">CBS 12615</strain>
    </source>
</reference>
<feature type="transmembrane region" description="Helical" evidence="1">
    <location>
        <begin position="568"/>
        <end position="589"/>
    </location>
</feature>
<evidence type="ECO:0000256" key="1">
    <source>
        <dbReference type="SAM" id="Phobius"/>
    </source>
</evidence>